<feature type="transmembrane region" description="Helical" evidence="6">
    <location>
        <begin position="362"/>
        <end position="381"/>
    </location>
</feature>
<sequence>MKNNTFLKIAVLSVFFVQMGVGTITPAIASIAAAFPDVPFTSLLLVSTLAVLMSVPATLISGRLAGGVVKYKTLLIIGMILFIGGGMAPYFMTTSSFTAILIVRAIFGIGLGIVTPLGAALIIAFFDGEVRAQMMGLSGVVGNVGGILFQLLGGFAATISWEYAFLVHGLGIITLVIILFLPEPAKAPVQAVGEAKPKLPGAVFAFAGLIFFLMVLIYPMLVNMSSIIAAGGMGTAGDAALVLTMFTVGGMLGGLIFAKVFGIFKSNTMPLGVALIAVAMVSIGLGNSIAFMYIGTTVAGVGLGFIMPSIFMNLGAAVHPSQMPTASGIVMASMNVGGFCSAYFFALLAGVMGVDMMVNIKFPFYVSMITVAAIAIVLLFIKPKQQSAAQPE</sequence>
<feature type="transmembrane region" description="Helical" evidence="6">
    <location>
        <begin position="73"/>
        <end position="92"/>
    </location>
</feature>
<dbReference type="PANTHER" id="PTHR42718">
    <property type="entry name" value="MAJOR FACILITATOR SUPERFAMILY MULTIDRUG TRANSPORTER MFSC"/>
    <property type="match status" value="1"/>
</dbReference>
<dbReference type="PANTHER" id="PTHR42718:SF9">
    <property type="entry name" value="MAJOR FACILITATOR SUPERFAMILY MULTIDRUG TRANSPORTER MFSC"/>
    <property type="match status" value="1"/>
</dbReference>
<dbReference type="InterPro" id="IPR011701">
    <property type="entry name" value="MFS"/>
</dbReference>
<dbReference type="PROSITE" id="PS50850">
    <property type="entry name" value="MFS"/>
    <property type="match status" value="1"/>
</dbReference>
<keyword evidence="3 6" id="KW-0812">Transmembrane</keyword>
<dbReference type="InterPro" id="IPR036259">
    <property type="entry name" value="MFS_trans_sf"/>
</dbReference>
<organism evidence="8 9">
    <name type="scientific">Acetobacterium wieringae</name>
    <dbReference type="NCBI Taxonomy" id="52694"/>
    <lineage>
        <taxon>Bacteria</taxon>
        <taxon>Bacillati</taxon>
        <taxon>Bacillota</taxon>
        <taxon>Clostridia</taxon>
        <taxon>Eubacteriales</taxon>
        <taxon>Eubacteriaceae</taxon>
        <taxon>Acetobacterium</taxon>
    </lineage>
</organism>
<feature type="transmembrane region" description="Helical" evidence="6">
    <location>
        <begin position="271"/>
        <end position="294"/>
    </location>
</feature>
<feature type="transmembrane region" description="Helical" evidence="6">
    <location>
        <begin position="300"/>
        <end position="318"/>
    </location>
</feature>
<dbReference type="SUPFAM" id="SSF103473">
    <property type="entry name" value="MFS general substrate transporter"/>
    <property type="match status" value="1"/>
</dbReference>
<dbReference type="EMBL" id="LKEU01000024">
    <property type="protein sequence ID" value="OFV71273.1"/>
    <property type="molecule type" value="Genomic_DNA"/>
</dbReference>
<evidence type="ECO:0000313" key="8">
    <source>
        <dbReference type="EMBL" id="OFV71273.1"/>
    </source>
</evidence>
<dbReference type="RefSeq" id="WP_070370519.1">
    <property type="nucleotide sequence ID" value="NZ_LKEU01000024.1"/>
</dbReference>
<dbReference type="GO" id="GO:0005886">
    <property type="term" value="C:plasma membrane"/>
    <property type="evidence" value="ECO:0007669"/>
    <property type="project" value="UniProtKB-SubCell"/>
</dbReference>
<proteinExistence type="predicted"/>
<feature type="transmembrane region" description="Helical" evidence="6">
    <location>
        <begin position="202"/>
        <end position="221"/>
    </location>
</feature>
<evidence type="ECO:0000256" key="3">
    <source>
        <dbReference type="ARBA" id="ARBA00022692"/>
    </source>
</evidence>
<feature type="transmembrane region" description="Helical" evidence="6">
    <location>
        <begin position="98"/>
        <end position="125"/>
    </location>
</feature>
<comment type="subcellular location">
    <subcellularLocation>
        <location evidence="1">Cell membrane</location>
        <topology evidence="1">Multi-pass membrane protein</topology>
    </subcellularLocation>
</comment>
<feature type="transmembrane region" description="Helical" evidence="6">
    <location>
        <begin position="39"/>
        <end position="61"/>
    </location>
</feature>
<name>A0A1F2PIW5_9FIRM</name>
<accession>A0A1F2PIW5</accession>
<feature type="transmembrane region" description="Helical" evidence="6">
    <location>
        <begin position="241"/>
        <end position="264"/>
    </location>
</feature>
<protein>
    <submittedName>
        <fullName evidence="8">Major facilitator superfamily protein</fullName>
    </submittedName>
</protein>
<dbReference type="Proteomes" id="UP000176244">
    <property type="component" value="Unassembled WGS sequence"/>
</dbReference>
<feature type="transmembrane region" description="Helical" evidence="6">
    <location>
        <begin position="163"/>
        <end position="181"/>
    </location>
</feature>
<dbReference type="InterPro" id="IPR020846">
    <property type="entry name" value="MFS_dom"/>
</dbReference>
<comment type="caution">
    <text evidence="8">The sequence shown here is derived from an EMBL/GenBank/DDBJ whole genome shotgun (WGS) entry which is preliminary data.</text>
</comment>
<evidence type="ECO:0000256" key="5">
    <source>
        <dbReference type="ARBA" id="ARBA00023136"/>
    </source>
</evidence>
<evidence type="ECO:0000256" key="1">
    <source>
        <dbReference type="ARBA" id="ARBA00004651"/>
    </source>
</evidence>
<gene>
    <name evidence="8" type="ORF">ACWI_11870</name>
</gene>
<keyword evidence="2" id="KW-0813">Transport</keyword>
<keyword evidence="4 6" id="KW-1133">Transmembrane helix</keyword>
<evidence type="ECO:0000256" key="4">
    <source>
        <dbReference type="ARBA" id="ARBA00022989"/>
    </source>
</evidence>
<feature type="transmembrane region" description="Helical" evidence="6">
    <location>
        <begin position="137"/>
        <end position="157"/>
    </location>
</feature>
<dbReference type="STRING" id="52694.ACWI_11870"/>
<dbReference type="AlphaFoldDB" id="A0A1F2PIW5"/>
<evidence type="ECO:0000256" key="2">
    <source>
        <dbReference type="ARBA" id="ARBA00022448"/>
    </source>
</evidence>
<feature type="domain" description="Major facilitator superfamily (MFS) profile" evidence="7">
    <location>
        <begin position="6"/>
        <end position="386"/>
    </location>
</feature>
<feature type="transmembrane region" description="Helical" evidence="6">
    <location>
        <begin position="330"/>
        <end position="350"/>
    </location>
</feature>
<dbReference type="Gene3D" id="1.20.1250.20">
    <property type="entry name" value="MFS general substrate transporter like domains"/>
    <property type="match status" value="1"/>
</dbReference>
<dbReference type="GO" id="GO:0022857">
    <property type="term" value="F:transmembrane transporter activity"/>
    <property type="evidence" value="ECO:0007669"/>
    <property type="project" value="InterPro"/>
</dbReference>
<evidence type="ECO:0000313" key="9">
    <source>
        <dbReference type="Proteomes" id="UP000176244"/>
    </source>
</evidence>
<dbReference type="OrthoDB" id="2963740at2"/>
<evidence type="ECO:0000259" key="7">
    <source>
        <dbReference type="PROSITE" id="PS50850"/>
    </source>
</evidence>
<reference evidence="8 9" key="1">
    <citation type="submission" date="2015-09" db="EMBL/GenBank/DDBJ databases">
        <title>Genome sequence of Acetobacterium wieringae DSM 1911.</title>
        <authorList>
            <person name="Poehlein A."/>
            <person name="Bengelsdorf F.R."/>
            <person name="Schiel-Bengelsdorf B."/>
            <person name="Duerre P."/>
            <person name="Daniel R."/>
        </authorList>
    </citation>
    <scope>NUCLEOTIDE SEQUENCE [LARGE SCALE GENOMIC DNA]</scope>
    <source>
        <strain evidence="8 9">DSM 1911</strain>
    </source>
</reference>
<keyword evidence="5 6" id="KW-0472">Membrane</keyword>
<dbReference type="Pfam" id="PF07690">
    <property type="entry name" value="MFS_1"/>
    <property type="match status" value="1"/>
</dbReference>
<evidence type="ECO:0000256" key="6">
    <source>
        <dbReference type="SAM" id="Phobius"/>
    </source>
</evidence>